<dbReference type="PANTHER" id="PTHR10569:SF2">
    <property type="entry name" value="GLYCOGEN DEBRANCHING ENZYME"/>
    <property type="match status" value="1"/>
</dbReference>
<keyword evidence="3" id="KW-1185">Reference proteome</keyword>
<dbReference type="InterPro" id="IPR008928">
    <property type="entry name" value="6-hairpin_glycosidase_sf"/>
</dbReference>
<dbReference type="STRING" id="477680.SAMN05421788_11724"/>
<dbReference type="AlphaFoldDB" id="A0A173ME78"/>
<dbReference type="SUPFAM" id="SSF48208">
    <property type="entry name" value="Six-hairpin glycosidases"/>
    <property type="match status" value="1"/>
</dbReference>
<protein>
    <submittedName>
        <fullName evidence="2">Glycogen debranching enzyme, putative</fullName>
    </submittedName>
</protein>
<evidence type="ECO:0000259" key="1">
    <source>
        <dbReference type="Pfam" id="PF06202"/>
    </source>
</evidence>
<proteinExistence type="predicted"/>
<dbReference type="EMBL" id="FTOR01000017">
    <property type="protein sequence ID" value="SIT34542.1"/>
    <property type="molecule type" value="Genomic_DNA"/>
</dbReference>
<dbReference type="OrthoDB" id="9761875at2"/>
<dbReference type="GO" id="GO:0004135">
    <property type="term" value="F:amylo-alpha-1,6-glucosidase activity"/>
    <property type="evidence" value="ECO:0007669"/>
    <property type="project" value="InterPro"/>
</dbReference>
<accession>A0A173ME78</accession>
<dbReference type="InterPro" id="IPR010401">
    <property type="entry name" value="AGL/Gdb1"/>
</dbReference>
<evidence type="ECO:0000313" key="3">
    <source>
        <dbReference type="Proteomes" id="UP000186917"/>
    </source>
</evidence>
<dbReference type="KEGG" id="fln:FLA_1914"/>
<dbReference type="Proteomes" id="UP000186917">
    <property type="component" value="Unassembled WGS sequence"/>
</dbReference>
<dbReference type="InterPro" id="IPR032790">
    <property type="entry name" value="GDE_C"/>
</dbReference>
<gene>
    <name evidence="2" type="ORF">SAMN05421788_11724</name>
</gene>
<feature type="domain" description="Glycogen debranching enzyme C-terminal" evidence="1">
    <location>
        <begin position="263"/>
        <end position="616"/>
    </location>
</feature>
<reference evidence="3" key="1">
    <citation type="submission" date="2017-01" db="EMBL/GenBank/DDBJ databases">
        <authorList>
            <person name="Varghese N."/>
            <person name="Submissions S."/>
        </authorList>
    </citation>
    <scope>NUCLEOTIDE SEQUENCE [LARGE SCALE GENOMIC DNA]</scope>
    <source>
        <strain evidence="3">DSM 21054</strain>
    </source>
</reference>
<dbReference type="InterPro" id="IPR012341">
    <property type="entry name" value="6hp_glycosidase-like_sf"/>
</dbReference>
<sequence length="767" mass="87968">MLQKTGIALLLSLTTFMGNSQETTLFQTCTQLDKMGMHVLREQNRSVSYTNQEAAYYYTQSHVTDHVEYAWFEGMNIAKNRIFGGYELYHNQQLLSHETADVWVYPHKLLRTYTDSIQEELWMLDGKNSLAIDIANATGTIGIRLKGKGVTQQALQNNIAFFSPMEGQYVIAVSAQKNTPVQYKNNLLSTTASAGGFYIAVGKTQAEATQLLQATRKHIIDWKQQRRTAMQTFLFYNGYTYTGIDSVDKALDWLQITTRQLVTHQQGYGIYAGLPWFNEYWGRDEFISLPGATLVNGQFAVARNILVSFAKYQQTDPHSRFFGRVPNIVNPQNIDYHTTDGTPRFIIQLLDYVKYSGDTALIRQLYPQIKNSIAGALKYWVDEKGYLLHEDNETWMDARDANLVSYSPRGTRANDIQALWYHQLCAGVYFARYMKDKSNSSRWQQAADKVKHDFATDFTDKEHSYLADRLTKENKPDFVMRPNQLFAMDMLNDTILKNNILSQVWQQLVYPWGVSTLAQNDSSFHPYHLSPLYHKDAAYHNGTVWPWLNGIAMQRMMEAHQTETAWKLFQHMNWQALHLGVVGGLSENLDAYPHPGQTWPKLTGAYLQAWSNAEQLRIWYQYFLGIHPDMPNNTLTLAPSLPNEITHLQYFIRVGKDMIEAMYNANDERKSYTYSLPNHAMKVVVDIFPYEKTTIAIPADRDASLYIEQQDEVLSISTITHSGSNKRTIKVPVSAARLAQQKTCDQQLAHIPFAIPSPDIKNQQFLQ</sequence>
<dbReference type="GO" id="GO:0004134">
    <property type="term" value="F:4-alpha-glucanotransferase activity"/>
    <property type="evidence" value="ECO:0007669"/>
    <property type="project" value="InterPro"/>
</dbReference>
<dbReference type="RefSeq" id="WP_076382780.1">
    <property type="nucleotide sequence ID" value="NZ_AP017422.1"/>
</dbReference>
<evidence type="ECO:0000313" key="2">
    <source>
        <dbReference type="EMBL" id="SIT34542.1"/>
    </source>
</evidence>
<dbReference type="Gene3D" id="1.50.10.10">
    <property type="match status" value="1"/>
</dbReference>
<name>A0A173ME78_9BACT</name>
<organism evidence="2 3">
    <name type="scientific">Filimonas lacunae</name>
    <dbReference type="NCBI Taxonomy" id="477680"/>
    <lineage>
        <taxon>Bacteria</taxon>
        <taxon>Pseudomonadati</taxon>
        <taxon>Bacteroidota</taxon>
        <taxon>Chitinophagia</taxon>
        <taxon>Chitinophagales</taxon>
        <taxon>Chitinophagaceae</taxon>
        <taxon>Filimonas</taxon>
    </lineage>
</organism>
<dbReference type="Pfam" id="PF06202">
    <property type="entry name" value="GDE_C"/>
    <property type="match status" value="1"/>
</dbReference>
<dbReference type="PANTHER" id="PTHR10569">
    <property type="entry name" value="GLYCOGEN DEBRANCHING ENZYME"/>
    <property type="match status" value="1"/>
</dbReference>
<dbReference type="GO" id="GO:0005980">
    <property type="term" value="P:glycogen catabolic process"/>
    <property type="evidence" value="ECO:0007669"/>
    <property type="project" value="InterPro"/>
</dbReference>